<comment type="caution">
    <text evidence="3">The sequence shown here is derived from an EMBL/GenBank/DDBJ whole genome shotgun (WGS) entry which is preliminary data.</text>
</comment>
<gene>
    <name evidence="3" type="ORF">D9611_002833</name>
</gene>
<evidence type="ECO:0000313" key="4">
    <source>
        <dbReference type="Proteomes" id="UP000541558"/>
    </source>
</evidence>
<feature type="compositionally biased region" description="Low complexity" evidence="1">
    <location>
        <begin position="49"/>
        <end position="62"/>
    </location>
</feature>
<dbReference type="AlphaFoldDB" id="A0A8H5FEF9"/>
<keyword evidence="4" id="KW-1185">Reference proteome</keyword>
<protein>
    <recommendedName>
        <fullName evidence="2">Arrestin-like N-terminal domain-containing protein</fullName>
    </recommendedName>
</protein>
<proteinExistence type="predicted"/>
<evidence type="ECO:0000256" key="1">
    <source>
        <dbReference type="SAM" id="MobiDB-lite"/>
    </source>
</evidence>
<dbReference type="EMBL" id="JAACJK010000109">
    <property type="protein sequence ID" value="KAF5333552.1"/>
    <property type="molecule type" value="Genomic_DNA"/>
</dbReference>
<sequence length="604" mass="65522">MAQQAPAPPPFSASASSNRLWTMDSHASHRSTGSSQRHGRRHSHIPTISSLDASPASASPPSYQGTGVSRMYRRSGRRLSHQPLPAYGQAVALDSQRAGEDASHHGGVGRHQQEFYIRSGSGHDARVWATLKVDGRAEASNLGSERPAGRVPKFCGGDAISGTIALDLEKPLTINSITLTLRGRYITGFLEEGAFVFLNQVTPIWDKNAGDPRLPHPSPLDFDGSKKTKFNAKLEGSYTWPFSLHFPTEIILPTRSGPQQVIQTPQSFLERGIGANIQYQLVMHITHGMFKANSKLQVGIQYEPTLSPPPASFLRQQAYLQGGFLLPPSEDPTGWHTLPDTRFRHHYKAADLDLNFTLSLAQPLSFTRGTTIPCFLSLSANSDAQTDLPSLLLSNSRAAFELQLKRRVTFLPDAGAANALLSSKAIQLRNMEECVANAVWWLPAALEGVQSVRHCYLEGEIHLPTDLSPSCQARLFSVQYLITLVAKVGSSQAAPTPSSPSSAVRSGRGSSTSQIPPAQTSATSESLGFVDILSYPVSITTFHVHGPLPTPFTMTPKRSGRHDNSGSRSNTKRALETIQYEEVFGEGSGASWQKNWGHAGLSHG</sequence>
<dbReference type="Pfam" id="PF00339">
    <property type="entry name" value="Arrestin_N"/>
    <property type="match status" value="1"/>
</dbReference>
<evidence type="ECO:0000313" key="3">
    <source>
        <dbReference type="EMBL" id="KAF5333552.1"/>
    </source>
</evidence>
<dbReference type="InterPro" id="IPR014752">
    <property type="entry name" value="Arrestin-like_C"/>
</dbReference>
<dbReference type="InterPro" id="IPR011021">
    <property type="entry name" value="Arrestin-like_N"/>
</dbReference>
<dbReference type="Gene3D" id="2.60.40.640">
    <property type="match status" value="1"/>
</dbReference>
<name>A0A8H5FEF9_9AGAR</name>
<feature type="domain" description="Arrestin-like N-terminal" evidence="2">
    <location>
        <begin position="154"/>
        <end position="254"/>
    </location>
</feature>
<organism evidence="3 4">
    <name type="scientific">Ephemerocybe angulata</name>
    <dbReference type="NCBI Taxonomy" id="980116"/>
    <lineage>
        <taxon>Eukaryota</taxon>
        <taxon>Fungi</taxon>
        <taxon>Dikarya</taxon>
        <taxon>Basidiomycota</taxon>
        <taxon>Agaricomycotina</taxon>
        <taxon>Agaricomycetes</taxon>
        <taxon>Agaricomycetidae</taxon>
        <taxon>Agaricales</taxon>
        <taxon>Agaricineae</taxon>
        <taxon>Psathyrellaceae</taxon>
        <taxon>Ephemerocybe</taxon>
    </lineage>
</organism>
<feature type="compositionally biased region" description="Low complexity" evidence="1">
    <location>
        <begin position="491"/>
        <end position="513"/>
    </location>
</feature>
<evidence type="ECO:0000259" key="2">
    <source>
        <dbReference type="Pfam" id="PF00339"/>
    </source>
</evidence>
<feature type="region of interest" description="Disordered" evidence="1">
    <location>
        <begin position="1"/>
        <end position="70"/>
    </location>
</feature>
<reference evidence="3 4" key="1">
    <citation type="journal article" date="2020" name="ISME J.">
        <title>Uncovering the hidden diversity of litter-decomposition mechanisms in mushroom-forming fungi.</title>
        <authorList>
            <person name="Floudas D."/>
            <person name="Bentzer J."/>
            <person name="Ahren D."/>
            <person name="Johansson T."/>
            <person name="Persson P."/>
            <person name="Tunlid A."/>
        </authorList>
    </citation>
    <scope>NUCLEOTIDE SEQUENCE [LARGE SCALE GENOMIC DNA]</scope>
    <source>
        <strain evidence="3 4">CBS 175.51</strain>
    </source>
</reference>
<dbReference type="Proteomes" id="UP000541558">
    <property type="component" value="Unassembled WGS sequence"/>
</dbReference>
<dbReference type="OrthoDB" id="3262423at2759"/>
<accession>A0A8H5FEF9</accession>
<feature type="compositionally biased region" description="Pro residues" evidence="1">
    <location>
        <begin position="1"/>
        <end position="11"/>
    </location>
</feature>
<feature type="region of interest" description="Disordered" evidence="1">
    <location>
        <begin position="546"/>
        <end position="572"/>
    </location>
</feature>
<feature type="region of interest" description="Disordered" evidence="1">
    <location>
        <begin position="491"/>
        <end position="522"/>
    </location>
</feature>